<accession>A0A9W9G8R7</accession>
<feature type="transmembrane region" description="Helical" evidence="8">
    <location>
        <begin position="424"/>
        <end position="443"/>
    </location>
</feature>
<evidence type="ECO:0000313" key="10">
    <source>
        <dbReference type="EMBL" id="KAJ5113943.1"/>
    </source>
</evidence>
<comment type="caution">
    <text evidence="10">The sequence shown here is derived from an EMBL/GenBank/DDBJ whole genome shotgun (WGS) entry which is preliminary data.</text>
</comment>
<reference evidence="10" key="2">
    <citation type="journal article" date="2023" name="IMA Fungus">
        <title>Comparative genomic study of the Penicillium genus elucidates a diverse pangenome and 15 lateral gene transfer events.</title>
        <authorList>
            <person name="Petersen C."/>
            <person name="Sorensen T."/>
            <person name="Nielsen M.R."/>
            <person name="Sondergaard T.E."/>
            <person name="Sorensen J.L."/>
            <person name="Fitzpatrick D.A."/>
            <person name="Frisvad J.C."/>
            <person name="Nielsen K.L."/>
        </authorList>
    </citation>
    <scope>NUCLEOTIDE SEQUENCE</scope>
    <source>
        <strain evidence="10">IBT 30069</strain>
    </source>
</reference>
<evidence type="ECO:0000256" key="8">
    <source>
        <dbReference type="SAM" id="Phobius"/>
    </source>
</evidence>
<dbReference type="PIRSF" id="PIRSF006060">
    <property type="entry name" value="AA_transporter"/>
    <property type="match status" value="1"/>
</dbReference>
<keyword evidence="6 8" id="KW-0472">Membrane</keyword>
<evidence type="ECO:0000313" key="11">
    <source>
        <dbReference type="Proteomes" id="UP001149165"/>
    </source>
</evidence>
<evidence type="ECO:0000256" key="6">
    <source>
        <dbReference type="ARBA" id="ARBA00023136"/>
    </source>
</evidence>
<dbReference type="GO" id="GO:0016020">
    <property type="term" value="C:membrane"/>
    <property type="evidence" value="ECO:0007669"/>
    <property type="project" value="UniProtKB-SubCell"/>
</dbReference>
<feature type="transmembrane region" description="Helical" evidence="8">
    <location>
        <begin position="115"/>
        <end position="140"/>
    </location>
</feature>
<feature type="compositionally biased region" description="Polar residues" evidence="7">
    <location>
        <begin position="13"/>
        <end position="22"/>
    </location>
</feature>
<proteinExistence type="predicted"/>
<feature type="transmembrane region" description="Helical" evidence="8">
    <location>
        <begin position="85"/>
        <end position="103"/>
    </location>
</feature>
<protein>
    <submittedName>
        <fullName evidence="10">Amino acid/polyamine transporter I</fullName>
    </submittedName>
</protein>
<dbReference type="PANTHER" id="PTHR43341:SF45">
    <property type="entry name" value="AMINO ACID TRANSPORTER (EUROFUNG)"/>
    <property type="match status" value="1"/>
</dbReference>
<dbReference type="OrthoDB" id="3900342at2759"/>
<evidence type="ECO:0000259" key="9">
    <source>
        <dbReference type="Pfam" id="PF00324"/>
    </source>
</evidence>
<reference evidence="10" key="1">
    <citation type="submission" date="2022-11" db="EMBL/GenBank/DDBJ databases">
        <authorList>
            <person name="Petersen C."/>
        </authorList>
    </citation>
    <scope>NUCLEOTIDE SEQUENCE</scope>
    <source>
        <strain evidence="10">IBT 30069</strain>
    </source>
</reference>
<dbReference type="InterPro" id="IPR004840">
    <property type="entry name" value="Amino_acid_permease_CS"/>
</dbReference>
<evidence type="ECO:0000256" key="1">
    <source>
        <dbReference type="ARBA" id="ARBA00004141"/>
    </source>
</evidence>
<feature type="transmembrane region" description="Helical" evidence="8">
    <location>
        <begin position="192"/>
        <end position="212"/>
    </location>
</feature>
<feature type="region of interest" description="Disordered" evidence="7">
    <location>
        <begin position="1"/>
        <end position="22"/>
    </location>
</feature>
<feature type="transmembrane region" description="Helical" evidence="8">
    <location>
        <begin position="224"/>
        <end position="245"/>
    </location>
</feature>
<feature type="transmembrane region" description="Helical" evidence="8">
    <location>
        <begin position="532"/>
        <end position="555"/>
    </location>
</feature>
<keyword evidence="11" id="KW-1185">Reference proteome</keyword>
<name>A0A9W9G8R7_9EURO</name>
<evidence type="ECO:0000256" key="2">
    <source>
        <dbReference type="ARBA" id="ARBA00022448"/>
    </source>
</evidence>
<dbReference type="GO" id="GO:0015171">
    <property type="term" value="F:amino acid transmembrane transporter activity"/>
    <property type="evidence" value="ECO:0007669"/>
    <property type="project" value="TreeGrafter"/>
</dbReference>
<evidence type="ECO:0000256" key="3">
    <source>
        <dbReference type="ARBA" id="ARBA00022692"/>
    </source>
</evidence>
<sequence length="588" mass="64937">MELPEQPRRRNRSSQLENSTELTHSIHNHSTHSIGAISNASATTALEHQQHHRHLNSGDDRDHVQHADIALGFVDIYQSLTPRQVGVIAVGSAIGTGLMIGTARALTMSGPAAMVISYTFVGFAVYLVLLALGEVAAWLPRPYTVADQAVRFVDPALGFSLGWIYWLKYAIVTPNQLTAAALVISYWIDPQWINPGVWITVFLTVITILNFLHHRLPSQVEFYVSSFKLLVMSALMILSLVIALGGGPDHDRRGFRYWSEPERLNTLGSRVNLTLVEKFLEICATMSSATFAFIGSERSGIMVKSPNVRKAISRAIKHTFYRVLVFHLLGITLLGMLVPRNSSALSFSCEPGKRPGRGSAASPFVAAIYLSGIAIVPDILNGCILLFVLSIANYDLYLATKAMCDLSLKHRAPSFLLRTNRRGVPVYALSVCSVVATLAYVNVTKDSRIVFGYFVDMTTMLGILVWVSILITHIAFVRARKAQGIPEDTLTFRARFGLAGTWLALILCLFISITLVVGSFRFNPEGKLMFNYRAVVATYVGLPIYLILIVGYKLVMRTKRVNPKEADMWTGKLDVRLTRPGAIEIVVA</sequence>
<dbReference type="EMBL" id="JAPQKH010000002">
    <property type="protein sequence ID" value="KAJ5113943.1"/>
    <property type="molecule type" value="Genomic_DNA"/>
</dbReference>
<dbReference type="PANTHER" id="PTHR43341">
    <property type="entry name" value="AMINO ACID PERMEASE"/>
    <property type="match status" value="1"/>
</dbReference>
<keyword evidence="2" id="KW-0813">Transport</keyword>
<evidence type="ECO:0000256" key="7">
    <source>
        <dbReference type="SAM" id="MobiDB-lite"/>
    </source>
</evidence>
<feature type="transmembrane region" description="Helical" evidence="8">
    <location>
        <begin position="319"/>
        <end position="338"/>
    </location>
</feature>
<dbReference type="Gene3D" id="1.20.1740.10">
    <property type="entry name" value="Amino acid/polyamine transporter I"/>
    <property type="match status" value="1"/>
</dbReference>
<dbReference type="InterPro" id="IPR004841">
    <property type="entry name" value="AA-permease/SLC12A_dom"/>
</dbReference>
<keyword evidence="4" id="KW-0029">Amino-acid transport</keyword>
<keyword evidence="5 8" id="KW-1133">Transmembrane helix</keyword>
<feature type="domain" description="Amino acid permease/ SLC12A" evidence="9">
    <location>
        <begin position="85"/>
        <end position="560"/>
    </location>
</feature>
<dbReference type="Pfam" id="PF00324">
    <property type="entry name" value="AA_permease"/>
    <property type="match status" value="1"/>
</dbReference>
<feature type="transmembrane region" description="Helical" evidence="8">
    <location>
        <begin position="449"/>
        <end position="476"/>
    </location>
</feature>
<organism evidence="10 11">
    <name type="scientific">Penicillium angulare</name>
    <dbReference type="NCBI Taxonomy" id="116970"/>
    <lineage>
        <taxon>Eukaryota</taxon>
        <taxon>Fungi</taxon>
        <taxon>Dikarya</taxon>
        <taxon>Ascomycota</taxon>
        <taxon>Pezizomycotina</taxon>
        <taxon>Eurotiomycetes</taxon>
        <taxon>Eurotiomycetidae</taxon>
        <taxon>Eurotiales</taxon>
        <taxon>Aspergillaceae</taxon>
        <taxon>Penicillium</taxon>
    </lineage>
</organism>
<feature type="transmembrane region" description="Helical" evidence="8">
    <location>
        <begin position="364"/>
        <end position="389"/>
    </location>
</feature>
<dbReference type="Proteomes" id="UP001149165">
    <property type="component" value="Unassembled WGS sequence"/>
</dbReference>
<gene>
    <name evidence="10" type="ORF">N7456_002477</name>
</gene>
<keyword evidence="3 8" id="KW-0812">Transmembrane</keyword>
<dbReference type="PROSITE" id="PS00218">
    <property type="entry name" value="AMINO_ACID_PERMEASE_1"/>
    <property type="match status" value="1"/>
</dbReference>
<comment type="subcellular location">
    <subcellularLocation>
        <location evidence="1">Membrane</location>
        <topology evidence="1">Multi-pass membrane protein</topology>
    </subcellularLocation>
</comment>
<dbReference type="AlphaFoldDB" id="A0A9W9G8R7"/>
<dbReference type="InterPro" id="IPR050524">
    <property type="entry name" value="APC_YAT"/>
</dbReference>
<evidence type="ECO:0000256" key="4">
    <source>
        <dbReference type="ARBA" id="ARBA00022970"/>
    </source>
</evidence>
<feature type="transmembrane region" description="Helical" evidence="8">
    <location>
        <begin position="496"/>
        <end position="520"/>
    </location>
</feature>
<evidence type="ECO:0000256" key="5">
    <source>
        <dbReference type="ARBA" id="ARBA00022989"/>
    </source>
</evidence>